<sequence length="208" mass="24381">MSQYSGYGNPYYGNFYYSYDNQTPYYGYSQPDYVTGHAEGSGSSNHFIEYFQPPHGYPRLFLNKKTLKAHTCKTMQENEYQVPKTTFPSVSYRIKGKERQSQNFGQSPHSGIQSLKGKEMQYQDFEEKRQTPLQDSEDIETDENKILNPEVPTTSPRRSGLRYEGLLKQHPLRDFDTVGERKQWAQDWAWVQVLLVSEELQTNRNLYL</sequence>
<protein>
    <submittedName>
        <fullName evidence="1">Uncharacterized protein</fullName>
    </submittedName>
</protein>
<accession>A0AAV0BBW9</accession>
<comment type="caution">
    <text evidence="1">The sequence shown here is derived from an EMBL/GenBank/DDBJ whole genome shotgun (WGS) entry which is preliminary data.</text>
</comment>
<keyword evidence="2" id="KW-1185">Reference proteome</keyword>
<dbReference type="Proteomes" id="UP001153365">
    <property type="component" value="Unassembled WGS sequence"/>
</dbReference>
<evidence type="ECO:0000313" key="1">
    <source>
        <dbReference type="EMBL" id="CAH7683847.1"/>
    </source>
</evidence>
<proteinExistence type="predicted"/>
<gene>
    <name evidence="1" type="ORF">PPACK8108_LOCUS17615</name>
</gene>
<dbReference type="AlphaFoldDB" id="A0AAV0BBW9"/>
<name>A0AAV0BBW9_PHAPC</name>
<organism evidence="1 2">
    <name type="scientific">Phakopsora pachyrhizi</name>
    <name type="common">Asian soybean rust disease fungus</name>
    <dbReference type="NCBI Taxonomy" id="170000"/>
    <lineage>
        <taxon>Eukaryota</taxon>
        <taxon>Fungi</taxon>
        <taxon>Dikarya</taxon>
        <taxon>Basidiomycota</taxon>
        <taxon>Pucciniomycotina</taxon>
        <taxon>Pucciniomycetes</taxon>
        <taxon>Pucciniales</taxon>
        <taxon>Phakopsoraceae</taxon>
        <taxon>Phakopsora</taxon>
    </lineage>
</organism>
<dbReference type="EMBL" id="CALTRL010004958">
    <property type="protein sequence ID" value="CAH7683847.1"/>
    <property type="molecule type" value="Genomic_DNA"/>
</dbReference>
<reference evidence="1" key="1">
    <citation type="submission" date="2022-06" db="EMBL/GenBank/DDBJ databases">
        <authorList>
            <consortium name="SYNGENTA / RWTH Aachen University"/>
        </authorList>
    </citation>
    <scope>NUCLEOTIDE SEQUENCE</scope>
</reference>
<evidence type="ECO:0000313" key="2">
    <source>
        <dbReference type="Proteomes" id="UP001153365"/>
    </source>
</evidence>
<feature type="non-terminal residue" evidence="1">
    <location>
        <position position="208"/>
    </location>
</feature>